<reference evidence="2" key="1">
    <citation type="submission" date="2014-09" db="EMBL/GenBank/DDBJ databases">
        <title>Genome sequence of the luminous mushroom Mycena chlorophos for searching fungal bioluminescence genes.</title>
        <authorList>
            <person name="Tanaka Y."/>
            <person name="Kasuga D."/>
            <person name="Oba Y."/>
            <person name="Hase S."/>
            <person name="Sato K."/>
            <person name="Oba Y."/>
            <person name="Sakakibara Y."/>
        </authorList>
    </citation>
    <scope>NUCLEOTIDE SEQUENCE</scope>
</reference>
<feature type="region of interest" description="Disordered" evidence="1">
    <location>
        <begin position="78"/>
        <end position="100"/>
    </location>
</feature>
<accession>A0ABQ0L6F8</accession>
<proteinExistence type="predicted"/>
<organism evidence="2 3">
    <name type="scientific">Mycena chlorophos</name>
    <name type="common">Agaric fungus</name>
    <name type="synonym">Agaricus chlorophos</name>
    <dbReference type="NCBI Taxonomy" id="658473"/>
    <lineage>
        <taxon>Eukaryota</taxon>
        <taxon>Fungi</taxon>
        <taxon>Dikarya</taxon>
        <taxon>Basidiomycota</taxon>
        <taxon>Agaricomycotina</taxon>
        <taxon>Agaricomycetes</taxon>
        <taxon>Agaricomycetidae</taxon>
        <taxon>Agaricales</taxon>
        <taxon>Marasmiineae</taxon>
        <taxon>Mycenaceae</taxon>
        <taxon>Mycena</taxon>
    </lineage>
</organism>
<name>A0ABQ0L6F8_MYCCL</name>
<dbReference type="EMBL" id="DF842744">
    <property type="protein sequence ID" value="GAT46693.1"/>
    <property type="molecule type" value="Genomic_DNA"/>
</dbReference>
<sequence length="237" mass="25391">MTPPQKPTEGASLENSNNKSRRGQDADTTNARLRNRVIARDHLHLDLQRPPPSCYALLSSVDFGTDILAIPCRRLATPRPACSHHPRIDSGSPFRRPSTSNLLLCAPTSTRYDPESVSVEPGNNGKLDFAAPASANAAAPQSPTHTTALPIHYRVPATPNGPLTAPAPFFPSVPSRAQQPQPGLGLFAGISPATARQLLRTTRAVKHAISTNSKLARWSLRDAEMRQLGASLVPQVG</sequence>
<evidence type="ECO:0000313" key="2">
    <source>
        <dbReference type="EMBL" id="GAT46693.1"/>
    </source>
</evidence>
<evidence type="ECO:0000256" key="1">
    <source>
        <dbReference type="SAM" id="MobiDB-lite"/>
    </source>
</evidence>
<gene>
    <name evidence="2" type="ORF">MCHLO_04194</name>
</gene>
<keyword evidence="3" id="KW-1185">Reference proteome</keyword>
<protein>
    <submittedName>
        <fullName evidence="2">Uncharacterized protein</fullName>
    </submittedName>
</protein>
<evidence type="ECO:0000313" key="3">
    <source>
        <dbReference type="Proteomes" id="UP000815677"/>
    </source>
</evidence>
<dbReference type="Proteomes" id="UP000815677">
    <property type="component" value="Unassembled WGS sequence"/>
</dbReference>
<feature type="region of interest" description="Disordered" evidence="1">
    <location>
        <begin position="1"/>
        <end position="32"/>
    </location>
</feature>